<reference evidence="3" key="3">
    <citation type="submission" date="2024-03" db="EMBL/GenBank/DDBJ databases">
        <title>The Genome Sequence of Enterococcus sp. DIV0242b.</title>
        <authorList>
            <consortium name="The Broad Institute Genomics Platform"/>
            <consortium name="The Broad Institute Microbial Omics Core"/>
            <consortium name="The Broad Institute Genomic Center for Infectious Diseases"/>
            <person name="Earl A."/>
            <person name="Manson A."/>
            <person name="Gilmore M."/>
            <person name="Schwartman J."/>
            <person name="Shea T."/>
            <person name="Abouelleil A."/>
            <person name="Cao P."/>
            <person name="Chapman S."/>
            <person name="Cusick C."/>
            <person name="Young S."/>
            <person name="Neafsey D."/>
            <person name="Nusbaum C."/>
            <person name="Birren B."/>
        </authorList>
    </citation>
    <scope>NUCLEOTIDE SEQUENCE</scope>
    <source>
        <strain evidence="3">9E7_DIV0242</strain>
    </source>
</reference>
<dbReference type="EMBL" id="CP147247">
    <property type="protein sequence ID" value="WYJ91862.1"/>
    <property type="molecule type" value="Genomic_DNA"/>
</dbReference>
<dbReference type="SUPFAM" id="SSF53850">
    <property type="entry name" value="Periplasmic binding protein-like II"/>
    <property type="match status" value="1"/>
</dbReference>
<sequence length="431" mass="48111">MKFKKMFTVLGVISLSVALLAACGKKEAASGGTEEIRISWWGGDSRNEAVQEAIKKFEEENPKIKVKAEFGGYAGYQEKITTQLSGGTAPDVIRLDSMWLDQYQNQLTDINELGDDIGLDNFNKESLEPVSINGKLLGLPLSTNYRTLYYNKTVLDEYGIEPPESWEDLIAMREKLPEDVYPVWSGFSTKYVTPLVFFSILAQQTGKPLADENNKLLYTEKEFKNALQFYADLVEQKVITSKKLIDNSGMVDGAPAPPLVEGKWVTFFEFTANINTINNQLAESGYEMAMAGFPSMEGEKSTGVWTKPSMVYAIPESSKKKEAAAKLIDYLMNSEEANKIQKLENGVPDSQSGKATLEAEDLITPMVTETIALGEEKVDTSLNTMFKWDRARLNDMAADVITQLDYEKISVEEAAAQFYKAFKEEEATFTE</sequence>
<keyword evidence="1" id="KW-0732">Signal</keyword>
<protein>
    <submittedName>
        <fullName evidence="3">Oligogalacturonide transport system substrate-binding protein</fullName>
    </submittedName>
</protein>
<evidence type="ECO:0000313" key="3">
    <source>
        <dbReference type="EMBL" id="WYJ91862.1"/>
    </source>
</evidence>
<dbReference type="PANTHER" id="PTHR43649:SF11">
    <property type="entry name" value="ABC TRANSPORTER SUBSTRATE-BINDING PROTEIN YESO-RELATED"/>
    <property type="match status" value="1"/>
</dbReference>
<evidence type="ECO:0000256" key="1">
    <source>
        <dbReference type="SAM" id="SignalP"/>
    </source>
</evidence>
<dbReference type="Pfam" id="PF01547">
    <property type="entry name" value="SBP_bac_1"/>
    <property type="match status" value="1"/>
</dbReference>
<dbReference type="AlphaFoldDB" id="A0A242JX27"/>
<dbReference type="RefSeq" id="WP_086351028.1">
    <property type="nucleotide sequence ID" value="NZ_CP147247.1"/>
</dbReference>
<dbReference type="CDD" id="cd13585">
    <property type="entry name" value="PBP2_TMBP_like"/>
    <property type="match status" value="1"/>
</dbReference>
<evidence type="ECO:0000313" key="2">
    <source>
        <dbReference type="EMBL" id="OTP09868.1"/>
    </source>
</evidence>
<feature type="signal peptide" evidence="1">
    <location>
        <begin position="1"/>
        <end position="21"/>
    </location>
</feature>
<dbReference type="InterPro" id="IPR050490">
    <property type="entry name" value="Bact_solute-bd_prot1"/>
</dbReference>
<name>A0A242JX27_9ENTE</name>
<dbReference type="PROSITE" id="PS51257">
    <property type="entry name" value="PROKAR_LIPOPROTEIN"/>
    <property type="match status" value="1"/>
</dbReference>
<reference evidence="2" key="1">
    <citation type="submission" date="2017-05" db="EMBL/GenBank/DDBJ databases">
        <title>The Genome Sequence of Enterococcus sp. 9E7_DIV0242.</title>
        <authorList>
            <consortium name="The Broad Institute Genomics Platform"/>
            <consortium name="The Broad Institute Genomic Center for Infectious Diseases"/>
            <person name="Earl A."/>
            <person name="Manson A."/>
            <person name="Schwartman J."/>
            <person name="Gilmore M."/>
            <person name="Abouelleil A."/>
            <person name="Cao P."/>
            <person name="Chapman S."/>
            <person name="Cusick C."/>
            <person name="Shea T."/>
            <person name="Young S."/>
            <person name="Neafsey D."/>
            <person name="Nusbaum C."/>
            <person name="Birren B."/>
        </authorList>
    </citation>
    <scope>NUCLEOTIDE SEQUENCE [LARGE SCALE GENOMIC DNA]</scope>
    <source>
        <strain evidence="2">9E7_DIV0242</strain>
    </source>
</reference>
<dbReference type="Proteomes" id="UP000195141">
    <property type="component" value="Chromosome"/>
</dbReference>
<reference evidence="3" key="2">
    <citation type="submission" date="2017-05" db="EMBL/GenBank/DDBJ databases">
        <authorList>
            <consortium name="The Broad Institute Genomics Platform"/>
            <consortium name="The Broad Institute Genomic Center for Infectious Diseases"/>
            <person name="Earl A."/>
            <person name="Manson A."/>
            <person name="Schwartman J."/>
            <person name="Gilmore M."/>
            <person name="Abouelleil A."/>
            <person name="Cao P."/>
            <person name="Chapman S."/>
            <person name="Cusick C."/>
            <person name="Shea T."/>
            <person name="Young S."/>
            <person name="Neafsey D."/>
            <person name="Nusbaum C."/>
            <person name="Birren B."/>
        </authorList>
    </citation>
    <scope>NUCLEOTIDE SEQUENCE</scope>
    <source>
        <strain evidence="3">9E7_DIV0242</strain>
    </source>
</reference>
<dbReference type="InterPro" id="IPR006059">
    <property type="entry name" value="SBP"/>
</dbReference>
<accession>A0A242JX27</accession>
<dbReference type="EMBL" id="NGMM01000009">
    <property type="protein sequence ID" value="OTP09868.1"/>
    <property type="molecule type" value="Genomic_DNA"/>
</dbReference>
<dbReference type="Gene3D" id="3.40.190.10">
    <property type="entry name" value="Periplasmic binding protein-like II"/>
    <property type="match status" value="2"/>
</dbReference>
<proteinExistence type="predicted"/>
<organism evidence="2">
    <name type="scientific">Candidatus Enterococcus clewellii</name>
    <dbReference type="NCBI Taxonomy" id="1834193"/>
    <lineage>
        <taxon>Bacteria</taxon>
        <taxon>Bacillati</taxon>
        <taxon>Bacillota</taxon>
        <taxon>Bacilli</taxon>
        <taxon>Lactobacillales</taxon>
        <taxon>Enterococcaceae</taxon>
        <taxon>Enterococcus</taxon>
    </lineage>
</organism>
<evidence type="ECO:0000313" key="4">
    <source>
        <dbReference type="Proteomes" id="UP000195141"/>
    </source>
</evidence>
<dbReference type="PANTHER" id="PTHR43649">
    <property type="entry name" value="ARABINOSE-BINDING PROTEIN-RELATED"/>
    <property type="match status" value="1"/>
</dbReference>
<gene>
    <name evidence="3" type="ORF">A5888_003630</name>
    <name evidence="2" type="ORF">A5888_004064</name>
</gene>
<feature type="chain" id="PRO_5038836771" evidence="1">
    <location>
        <begin position="22"/>
        <end position="431"/>
    </location>
</feature>
<dbReference type="OrthoDB" id="7918484at2"/>
<keyword evidence="4" id="KW-1185">Reference proteome</keyword>